<sequence>MDATTVESIIAMPLGAASNSNTNMSCGSSSSSNSSGYASATTPTNPASAGSSSSHSQYSDSHSNTPVGLVEPTPVATIAAVTPYYNETFQQQHHQQQQQHQPQLHHPPHPQYPHQTHSYQLTEPLPTSSQYDNTYDSYPYLSGGESYQQSSGGGERNLLGMRHANSYYTTLEKPSKQPTQTAIQPHTNTANTNKIYNNNSSETALRSTKRIGESNTPAKPQAAATPFYANSAQTGGSGTYGDPIKYRMSTGTKLPTLGDYLNYGNQPLDISNTGNYTQSFPQHHAGKPLQDVPYAASPTQGKTFNTMANARLPQQRLSMHYGNPAMPVGIPIGNASNNSNGNTSSSSIYIDKYDKYLYNAVSTVAQSPYYTTTPPANLSAMPYNAVPYAPAPTASTSVPPQYATEIPNDPYRKSSATSAWHWSMDYANGNCRTLPPPNGIPTAAIPPTNASYVPTNATAAANRDIYYASEKYSSKYDKYNSYYNPHQQYMTSNATGRSAWSNSPHSSAHLVPTLAERLSHPYPHHAPLTSGGVPTALAPSAHPSLAYHHPYTPSAATATARQNCCSQFQQQNCYYPRTAHHPHLPPNTYSPHSQTPPYGTSSTAIGSGNSPVVKYNVLDYGPANKSKMNTNDVYAATPTYEATNMNYHSHPAGMAHNAQYGNAMAPTNVVAHPPLNRNMAPGSHNDITTVYYNDLNMQTNYDNYMGPIQPTPLPEERRESLVQRVDHLPNLPPPYTQSTSTKNSLIDYRKPAVMPNDDSFIAEPTLTNLDEHMATNMSQNQYDNSYGLPRALEPIDDGMYGKAATRETTVKPSNPTPTTPTTKTYSSLRDFLSTWNEDEEDYGGADELQFVENAPPAIDQVMRVEDNTNCVQVINKMSSLQELPTEANTPAAYVGDSAPLYRAQPQPLVINNLQLKEDYYQHPKTQPNIGAGSTINMEENQFANINLPDIVIDIEKSGGAVPNIAGATKGPSNNNVVEKSNDKHVSYDCFDVEKELDELESIKMVKIPKTNTDTTPIRNGSVIMKAATEALGVVTPNAMLESENLEIIANLKAVNTSAAPKMEEKVEKDFCFSEHRAEQSLLTVQAKSDSTLDRSIECDNTTSSNGSTFEKEYETFINKIGNEFEYKVSSNNENSFTAAVSNKTVLSDINTNVAVNQEVPTNEINNIAVKLNTENDMEIAQKIKSFSKFHKRKRKFSETTNNPSKIPKQSHDLEQEVNKETNSTNSTETFSKPCRKKDYNARLHTLRLKYIKRRENKGPSFYQRRIRALSHQLVKINKRLIISSLLKEEMVKVSQKHLPLIDRINSTTLPTKDGSDIKQYFNPKTLKFLCVAFINSELFQNKLLKGAEIYKEIDKFPETNTNEESVRDSPMLQELKDCEAKENTINEVCSKVTCPPSLTSFVAENIFEENVRNEFSNKTSEIDESEASKQLPEEPPIAEWGLKSIEVTQNDVNLKNQIDFDVPATLDVKDSKMELDSIETDEIEEEVHSPGCITEPMVDSVEPNAESVNTRPTYDDEHDRNDNRVEIKEIESEAYDADISGDGEIVTMKPLTKDIDKSFSDLNTSVNMMDILENQWTLNKSAENRVPDVENLACLNKDLVSKVIPPNDSEDHVNEITEDPAQKAAVTDLVDEKVENRELEAMDLTCSAGVEENSIYNRKTEVPECAISVPHNEKTLSEFSEPCNSMKLEDTFKVEENLTRINGSPLTVMEVAESPPTTPHMVSPAHMKSENSNDADIIMLNTFDLDEQAKHFSRDVDLSETENSLDMFGARRSAEHFTTTSKNYFMKTVDLDENSSDSNSSSSTDSSTSSSSRRSSTSSSSSSSSSADENSQSSLTTVQSDFNEMKELEKELSQHQANEAGISLELENGEKTAAAANIEDNNGNEVYINSSKTITENDIKTLKKILESDSDGHEEISTHLEDVKADTMDDEKLSADKTTSVSKEQQADTVNGVAEDNKLMQNEDCVASNGEANVTKHAAERDCMGTEVVEECVESCEKSCDVEGLARELAVEEKQTQNETVFCAAINIDDNDDDSSGVPSLKKLSLDYIERVTSIENHTLNNRTEDALNSKIPKLSDLCKIALSSSFEISANNNSNNNTNQNTPEALERELSVEEALAEMYRQAGVTSDPEDGDAEEREAQDVVLINLEEILVNDSDLYVLQCDMNENVLSVVAHAQASDLPMQVDEGIEDIERAVNAEMHAEELMGLESPQEELVVTDEMQTDYLESLMNVHDAVENSPSALPLTPYITPPHTVDYVEDELRITNDDSLNTQFDFPAIHHEEIVSHDYKRLKRQVLYNSLREKYVLKRVHFRPHHGNRVLKKYIHRWILQCLIARFRERELRKAHMYVEE</sequence>
<keyword evidence="1" id="KW-0175">Coiled coil</keyword>
<feature type="compositionally biased region" description="Low complexity" evidence="2">
    <location>
        <begin position="90"/>
        <end position="104"/>
    </location>
</feature>
<feature type="region of interest" description="Disordered" evidence="2">
    <location>
        <begin position="172"/>
        <end position="196"/>
    </location>
</feature>
<dbReference type="RefSeq" id="XP_049313509.1">
    <property type="nucleotide sequence ID" value="XM_049457552.1"/>
</dbReference>
<feature type="compositionally biased region" description="Basic and acidic residues" evidence="2">
    <location>
        <begin position="1209"/>
        <end position="1219"/>
    </location>
</feature>
<protein>
    <submittedName>
        <fullName evidence="4 5">Uncharacterized protein LOC105222010 isoform X1</fullName>
    </submittedName>
</protein>
<feature type="region of interest" description="Disordered" evidence="2">
    <location>
        <begin position="1191"/>
        <end position="1232"/>
    </location>
</feature>
<feature type="compositionally biased region" description="Low complexity" evidence="2">
    <location>
        <begin position="1220"/>
        <end position="1229"/>
    </location>
</feature>
<organism evidence="3 5">
    <name type="scientific">Bactrocera dorsalis</name>
    <name type="common">Oriental fruit fly</name>
    <name type="synonym">Dacus dorsalis</name>
    <dbReference type="NCBI Taxonomy" id="27457"/>
    <lineage>
        <taxon>Eukaryota</taxon>
        <taxon>Metazoa</taxon>
        <taxon>Ecdysozoa</taxon>
        <taxon>Arthropoda</taxon>
        <taxon>Hexapoda</taxon>
        <taxon>Insecta</taxon>
        <taxon>Pterygota</taxon>
        <taxon>Neoptera</taxon>
        <taxon>Endopterygota</taxon>
        <taxon>Diptera</taxon>
        <taxon>Brachycera</taxon>
        <taxon>Muscomorpha</taxon>
        <taxon>Tephritoidea</taxon>
        <taxon>Tephritidae</taxon>
        <taxon>Bactrocera</taxon>
        <taxon>Bactrocera</taxon>
    </lineage>
</organism>
<dbReference type="Proteomes" id="UP001652620">
    <property type="component" value="Chromosome 1"/>
</dbReference>
<keyword evidence="3" id="KW-1185">Reference proteome</keyword>
<feature type="coiled-coil region" evidence="1">
    <location>
        <begin position="1838"/>
        <end position="1865"/>
    </location>
</feature>
<feature type="region of interest" description="Disordered" evidence="2">
    <location>
        <begin position="16"/>
        <end position="70"/>
    </location>
</feature>
<accession>A0ABM3JWA9</accession>
<feature type="compositionally biased region" description="Low complexity" evidence="2">
    <location>
        <begin position="18"/>
        <end position="65"/>
    </location>
</feature>
<dbReference type="RefSeq" id="XP_049313517.1">
    <property type="nucleotide sequence ID" value="XM_049457560.1"/>
</dbReference>
<feature type="compositionally biased region" description="Low complexity" evidence="2">
    <location>
        <begin position="1796"/>
        <end position="1834"/>
    </location>
</feature>
<dbReference type="CDD" id="cd22541">
    <property type="entry name" value="SP5_N"/>
    <property type="match status" value="1"/>
</dbReference>
<gene>
    <name evidence="4 5 6" type="primary">LOC105222010</name>
</gene>
<reference evidence="3 4" key="1">
    <citation type="submission" date="2025-05" db="UniProtKB">
        <authorList>
            <consortium name="RefSeq"/>
        </authorList>
    </citation>
    <scope>NUCLEOTIDE SEQUENCE [LARGE SCALE GENOMIC DNA]</scope>
    <source>
        <tissue evidence="4 5">Adult</tissue>
    </source>
</reference>
<feature type="region of interest" description="Disordered" evidence="2">
    <location>
        <begin position="89"/>
        <end position="117"/>
    </location>
</feature>
<feature type="region of interest" description="Disordered" evidence="2">
    <location>
        <begin position="584"/>
        <end position="606"/>
    </location>
</feature>
<feature type="region of interest" description="Disordered" evidence="2">
    <location>
        <begin position="1792"/>
        <end position="1837"/>
    </location>
</feature>
<proteinExistence type="predicted"/>
<evidence type="ECO:0000256" key="1">
    <source>
        <dbReference type="SAM" id="Coils"/>
    </source>
</evidence>
<feature type="region of interest" description="Disordered" evidence="2">
    <location>
        <begin position="209"/>
        <end position="239"/>
    </location>
</feature>
<evidence type="ECO:0000313" key="6">
    <source>
        <dbReference type="RefSeq" id="XP_049313517.1"/>
    </source>
</evidence>
<evidence type="ECO:0000313" key="3">
    <source>
        <dbReference type="Proteomes" id="UP001652620"/>
    </source>
</evidence>
<dbReference type="RefSeq" id="XP_049313514.1">
    <property type="nucleotide sequence ID" value="XM_049457557.1"/>
</dbReference>
<dbReference type="GeneID" id="105222010"/>
<evidence type="ECO:0000313" key="4">
    <source>
        <dbReference type="RefSeq" id="XP_049313509.1"/>
    </source>
</evidence>
<feature type="compositionally biased region" description="Low complexity" evidence="2">
    <location>
        <begin position="187"/>
        <end position="196"/>
    </location>
</feature>
<feature type="compositionally biased region" description="Polar residues" evidence="2">
    <location>
        <begin position="176"/>
        <end position="186"/>
    </location>
</feature>
<name>A0ABM3JWA9_BACDO</name>
<evidence type="ECO:0000313" key="5">
    <source>
        <dbReference type="RefSeq" id="XP_049313514.1"/>
    </source>
</evidence>
<evidence type="ECO:0000256" key="2">
    <source>
        <dbReference type="SAM" id="MobiDB-lite"/>
    </source>
</evidence>
<feature type="compositionally biased region" description="Polar residues" evidence="2">
    <location>
        <begin position="587"/>
        <end position="606"/>
    </location>
</feature>